<feature type="compositionally biased region" description="Basic and acidic residues" evidence="1">
    <location>
        <begin position="79"/>
        <end position="89"/>
    </location>
</feature>
<proteinExistence type="predicted"/>
<protein>
    <submittedName>
        <fullName evidence="2">Bni5p</fullName>
    </submittedName>
</protein>
<sequence>MGLDQDRIKKRLSQIEIDINQMNQMIDENLQLVDPAADEAVPDETDDEGVTDIPEAAETAFSNSNGEASALPQDATRPAVEHGTSHDHIPNNAGTSKSLGTQSQQSDFQTVINGKQTNHTAIPTAGTYNAFVANSVGNGESNDSDAEKKVANTANVNQGGVNIESVQNDDDEWEDEKFDVEDECIGKEPEENSVTQPFEPPNRQNIGFSGHRKANTELILDDFSSGNRDVDIQPQTISVGSNKDDNTDSQRLADRTADTSEDIPNLSGRSTPLDSQTKIFIPKKHSKEDGTAANDTNLHTQEPKKVPKSETRRQTNPFRVISVSSNSNSWGGSRKSSLNKYESSASSPITSASELGNTAKLEKRHDYLAKKCVKLQKEIDYLNKMNAQGSLSMDDGKRLHRAVVKLQEYLDRKTKEKYEVGVLLSRQLRKQIDRGENGQFWIGTK</sequence>
<feature type="compositionally biased region" description="Polar residues" evidence="1">
    <location>
        <begin position="92"/>
        <end position="106"/>
    </location>
</feature>
<feature type="compositionally biased region" description="Basic and acidic residues" evidence="1">
    <location>
        <begin position="242"/>
        <end position="258"/>
    </location>
</feature>
<evidence type="ECO:0000313" key="2">
    <source>
        <dbReference type="EMBL" id="EJS41991.1"/>
    </source>
</evidence>
<dbReference type="EMBL" id="ALIE01000168">
    <property type="protein sequence ID" value="EJS41991.1"/>
    <property type="molecule type" value="Genomic_DNA"/>
</dbReference>
<evidence type="ECO:0000256" key="1">
    <source>
        <dbReference type="SAM" id="MobiDB-lite"/>
    </source>
</evidence>
<keyword evidence="3" id="KW-1185">Reference proteome</keyword>
<dbReference type="AlphaFoldDB" id="J8PZZ1"/>
<gene>
    <name evidence="2" type="ORF">SU7_2922</name>
</gene>
<comment type="caution">
    <text evidence="2">The sequence shown here is derived from an EMBL/GenBank/DDBJ whole genome shotgun (WGS) entry which is preliminary data.</text>
</comment>
<feature type="compositionally biased region" description="Basic and acidic residues" evidence="1">
    <location>
        <begin position="301"/>
        <end position="313"/>
    </location>
</feature>
<evidence type="ECO:0000313" key="3">
    <source>
        <dbReference type="Proteomes" id="UP000006968"/>
    </source>
</evidence>
<feature type="compositionally biased region" description="Acidic residues" evidence="1">
    <location>
        <begin position="36"/>
        <end position="50"/>
    </location>
</feature>
<feature type="compositionally biased region" description="Polar residues" evidence="1">
    <location>
        <begin position="192"/>
        <end position="207"/>
    </location>
</feature>
<feature type="region of interest" description="Disordered" evidence="1">
    <location>
        <begin position="36"/>
        <end position="106"/>
    </location>
</feature>
<dbReference type="OrthoDB" id="3993315at2759"/>
<name>J8PZZ1_SACAR</name>
<feature type="compositionally biased region" description="Polar residues" evidence="1">
    <location>
        <begin position="267"/>
        <end position="278"/>
    </location>
</feature>
<accession>J8PZZ1</accession>
<feature type="compositionally biased region" description="Low complexity" evidence="1">
    <location>
        <begin position="319"/>
        <end position="336"/>
    </location>
</feature>
<reference evidence="2 3" key="1">
    <citation type="journal article" date="2013" name="BMC Genomics">
        <title>High quality de novo sequencing and assembly of the Saccharomyces arboricolus genome.</title>
        <authorList>
            <person name="Liti G."/>
            <person name="Nguyen Ba A.N."/>
            <person name="Blythe M."/>
            <person name="Mueller C.A."/>
            <person name="Bergstroem A."/>
            <person name="Cubillos F.A."/>
            <person name="Dafhnis-Calas F."/>
            <person name="Khoshraftar S."/>
            <person name="Malla S."/>
            <person name="Mehta N."/>
            <person name="Siow C.C."/>
            <person name="Warringer J."/>
            <person name="Moses A.M."/>
            <person name="Louis E.J."/>
            <person name="Nieduszynski C.A."/>
        </authorList>
    </citation>
    <scope>NUCLEOTIDE SEQUENCE [LARGE SCALE GENOMIC DNA]</scope>
    <source>
        <strain evidence="3">H-6 / AS 2.3317 / CBS 10644</strain>
    </source>
</reference>
<dbReference type="Proteomes" id="UP000006968">
    <property type="component" value="Chromosome XIV"/>
</dbReference>
<feature type="compositionally biased region" description="Low complexity" evidence="1">
    <location>
        <begin position="343"/>
        <end position="353"/>
    </location>
</feature>
<feature type="region of interest" description="Disordered" evidence="1">
    <location>
        <begin position="225"/>
        <end position="353"/>
    </location>
</feature>
<dbReference type="HOGENOM" id="CLU_050570_0_0_1"/>
<organism evidence="2 3">
    <name type="scientific">Saccharomyces arboricola (strain H-6 / AS 2.3317 / CBS 10644)</name>
    <name type="common">Yeast</name>
    <dbReference type="NCBI Taxonomy" id="1160507"/>
    <lineage>
        <taxon>Eukaryota</taxon>
        <taxon>Fungi</taxon>
        <taxon>Dikarya</taxon>
        <taxon>Ascomycota</taxon>
        <taxon>Saccharomycotina</taxon>
        <taxon>Saccharomycetes</taxon>
        <taxon>Saccharomycetales</taxon>
        <taxon>Saccharomycetaceae</taxon>
        <taxon>Saccharomyces</taxon>
    </lineage>
</organism>
<feature type="region of interest" description="Disordered" evidence="1">
    <location>
        <begin position="188"/>
        <end position="210"/>
    </location>
</feature>